<dbReference type="InterPro" id="IPR004995">
    <property type="entry name" value="Spore_Ger"/>
</dbReference>
<evidence type="ECO:0000256" key="2">
    <source>
        <dbReference type="ARBA" id="ARBA00023136"/>
    </source>
</evidence>
<evidence type="ECO:0000256" key="3">
    <source>
        <dbReference type="SAM" id="MobiDB-lite"/>
    </source>
</evidence>
<organism evidence="5 6">
    <name type="scientific">Cohnella soli</name>
    <dbReference type="NCBI Taxonomy" id="425005"/>
    <lineage>
        <taxon>Bacteria</taxon>
        <taxon>Bacillati</taxon>
        <taxon>Bacillota</taxon>
        <taxon>Bacilli</taxon>
        <taxon>Bacillales</taxon>
        <taxon>Paenibacillaceae</taxon>
        <taxon>Cohnella</taxon>
    </lineage>
</organism>
<dbReference type="Proteomes" id="UP001596113">
    <property type="component" value="Unassembled WGS sequence"/>
</dbReference>
<accession>A0ABW0HTY7</accession>
<keyword evidence="4" id="KW-1133">Transmembrane helix</keyword>
<keyword evidence="6" id="KW-1185">Reference proteome</keyword>
<dbReference type="EMBL" id="JBHSMI010000025">
    <property type="protein sequence ID" value="MFC5403878.1"/>
    <property type="molecule type" value="Genomic_DNA"/>
</dbReference>
<feature type="transmembrane region" description="Helical" evidence="4">
    <location>
        <begin position="267"/>
        <end position="286"/>
    </location>
</feature>
<feature type="transmembrane region" description="Helical" evidence="4">
    <location>
        <begin position="306"/>
        <end position="324"/>
    </location>
</feature>
<comment type="similarity">
    <text evidence="1">Belongs to the GerABKA family.</text>
</comment>
<keyword evidence="4" id="KW-0812">Transmembrane</keyword>
<feature type="region of interest" description="Disordered" evidence="3">
    <location>
        <begin position="465"/>
        <end position="486"/>
    </location>
</feature>
<sequence length="486" mass="53388">MFKECSDIVIRPFDIEENVHALAVFVDGLVLTTEVDEALKAVMIYERGSEDAKRLLETVIPSGQAKTTDNYGDFLLGVLSGDTGIIIENSDKAILLGLRGPSLRSVSEPPSEAVIRGPREGFIENLRTNTSLVRRKIKSPRLKMKPFVIGKHSNTSVVLSYMEGITDPALVEEAVKRLQKIEIDGILDSGYIEELIQDSAFSPFPQIQHTERPDLVAAALLEGRIAIFVDGTPFVLLAPTVFVQLLQATEDYYERFQIGTLVRWLRYFFLFASLVTPAMYVALTTYHHVLIPTKLLFSIAAARESIPFPAIVETLIMEVIFEALREAGVRLPKAIGSAVGILGALVIGQAAVEAGIVSAPVVIVVSITGIASFTIPHFNGAIAVRMLRFPLLILASIFGVYGIFFGLILIIGHMANLRSFGVPYLTPISPLKLSDLKDVLIRAPQWALSTRPSFLHVRDDTRMSDTMSKEIKDQNGSKGDSPDDKR</sequence>
<reference evidence="6" key="1">
    <citation type="journal article" date="2019" name="Int. J. Syst. Evol. Microbiol.">
        <title>The Global Catalogue of Microorganisms (GCM) 10K type strain sequencing project: providing services to taxonomists for standard genome sequencing and annotation.</title>
        <authorList>
            <consortium name="The Broad Institute Genomics Platform"/>
            <consortium name="The Broad Institute Genome Sequencing Center for Infectious Disease"/>
            <person name="Wu L."/>
            <person name="Ma J."/>
        </authorList>
    </citation>
    <scope>NUCLEOTIDE SEQUENCE [LARGE SCALE GENOMIC DNA]</scope>
    <source>
        <strain evidence="6">CGMCC 1.18575</strain>
    </source>
</reference>
<dbReference type="PANTHER" id="PTHR22550">
    <property type="entry name" value="SPORE GERMINATION PROTEIN"/>
    <property type="match status" value="1"/>
</dbReference>
<feature type="transmembrane region" description="Helical" evidence="4">
    <location>
        <begin position="391"/>
        <end position="415"/>
    </location>
</feature>
<proteinExistence type="inferred from homology"/>
<name>A0ABW0HTY7_9BACL</name>
<evidence type="ECO:0000313" key="5">
    <source>
        <dbReference type="EMBL" id="MFC5403878.1"/>
    </source>
</evidence>
<gene>
    <name evidence="5" type="ORF">ACFPOF_14125</name>
</gene>
<comment type="caution">
    <text evidence="5">The sequence shown here is derived from an EMBL/GenBank/DDBJ whole genome shotgun (WGS) entry which is preliminary data.</text>
</comment>
<protein>
    <submittedName>
        <fullName evidence="5">Spore germination protein</fullName>
    </submittedName>
</protein>
<keyword evidence="2 4" id="KW-0472">Membrane</keyword>
<feature type="transmembrane region" description="Helical" evidence="4">
    <location>
        <begin position="331"/>
        <end position="351"/>
    </location>
</feature>
<feature type="transmembrane region" description="Helical" evidence="4">
    <location>
        <begin position="357"/>
        <end position="379"/>
    </location>
</feature>
<evidence type="ECO:0000256" key="4">
    <source>
        <dbReference type="SAM" id="Phobius"/>
    </source>
</evidence>
<dbReference type="Pfam" id="PF03323">
    <property type="entry name" value="GerA"/>
    <property type="match status" value="1"/>
</dbReference>
<dbReference type="PIRSF" id="PIRSF005690">
    <property type="entry name" value="GerBA"/>
    <property type="match status" value="1"/>
</dbReference>
<evidence type="ECO:0000256" key="1">
    <source>
        <dbReference type="ARBA" id="ARBA00005278"/>
    </source>
</evidence>
<dbReference type="PANTHER" id="PTHR22550:SF5">
    <property type="entry name" value="LEUCINE ZIPPER PROTEIN 4"/>
    <property type="match status" value="1"/>
</dbReference>
<evidence type="ECO:0000313" key="6">
    <source>
        <dbReference type="Proteomes" id="UP001596113"/>
    </source>
</evidence>
<dbReference type="RefSeq" id="WP_378134409.1">
    <property type="nucleotide sequence ID" value="NZ_JBHSMI010000025.1"/>
</dbReference>
<dbReference type="InterPro" id="IPR050768">
    <property type="entry name" value="UPF0353/GerABKA_families"/>
</dbReference>
<feature type="transmembrane region" description="Helical" evidence="4">
    <location>
        <begin position="225"/>
        <end position="246"/>
    </location>
</feature>